<evidence type="ECO:0000256" key="4">
    <source>
        <dbReference type="SAM" id="Phobius"/>
    </source>
</evidence>
<dbReference type="InterPro" id="IPR011701">
    <property type="entry name" value="MFS"/>
</dbReference>
<dbReference type="InterPro" id="IPR036259">
    <property type="entry name" value="MFS_trans_sf"/>
</dbReference>
<feature type="transmembrane region" description="Helical" evidence="4">
    <location>
        <begin position="49"/>
        <end position="70"/>
    </location>
</feature>
<proteinExistence type="predicted"/>
<evidence type="ECO:0000313" key="7">
    <source>
        <dbReference type="Proteomes" id="UP000002027"/>
    </source>
</evidence>
<dbReference type="KEGG" id="sti:Sthe_1507"/>
<feature type="transmembrane region" description="Helical" evidence="4">
    <location>
        <begin position="363"/>
        <end position="387"/>
    </location>
</feature>
<evidence type="ECO:0000259" key="5">
    <source>
        <dbReference type="PROSITE" id="PS50850"/>
    </source>
</evidence>
<dbReference type="InterPro" id="IPR020846">
    <property type="entry name" value="MFS_dom"/>
</dbReference>
<feature type="transmembrane region" description="Helical" evidence="4">
    <location>
        <begin position="77"/>
        <end position="95"/>
    </location>
</feature>
<reference evidence="7" key="1">
    <citation type="submission" date="2009-11" db="EMBL/GenBank/DDBJ databases">
        <title>The complete chromosome 1 of Sphaerobacter thermophilus DSM 20745.</title>
        <authorList>
            <person name="Lucas S."/>
            <person name="Copeland A."/>
            <person name="Lapidus A."/>
            <person name="Glavina del Rio T."/>
            <person name="Dalin E."/>
            <person name="Tice H."/>
            <person name="Bruce D."/>
            <person name="Goodwin L."/>
            <person name="Pitluck S."/>
            <person name="Kyrpides N."/>
            <person name="Mavromatis K."/>
            <person name="Ivanova N."/>
            <person name="Mikhailova N."/>
            <person name="LaButti K.M."/>
            <person name="Clum A."/>
            <person name="Sun H.I."/>
            <person name="Brettin T."/>
            <person name="Detter J.C."/>
            <person name="Han C."/>
            <person name="Larimer F."/>
            <person name="Land M."/>
            <person name="Hauser L."/>
            <person name="Markowitz V."/>
            <person name="Cheng J.F."/>
            <person name="Hugenholtz P."/>
            <person name="Woyke T."/>
            <person name="Wu D."/>
            <person name="Steenblock K."/>
            <person name="Schneider S."/>
            <person name="Pukall R."/>
            <person name="Goeker M."/>
            <person name="Klenk H.P."/>
            <person name="Eisen J.A."/>
        </authorList>
    </citation>
    <scope>NUCLEOTIDE SEQUENCE [LARGE SCALE GENOMIC DNA]</scope>
    <source>
        <strain evidence="7">ATCC 49802 / DSM 20745 / S 6022</strain>
    </source>
</reference>
<feature type="transmembrane region" description="Helical" evidence="4">
    <location>
        <begin position="101"/>
        <end position="123"/>
    </location>
</feature>
<dbReference type="PANTHER" id="PTHR23520:SF5">
    <property type="entry name" value="TRANSPORTER, PUTATIVE (AFU_ORTHOLOGUE AFUA_3G04000)-RELATED"/>
    <property type="match status" value="1"/>
</dbReference>
<name>D1C3X5_SPHTD</name>
<dbReference type="PROSITE" id="PS50850">
    <property type="entry name" value="MFS"/>
    <property type="match status" value="1"/>
</dbReference>
<evidence type="ECO:0000313" key="6">
    <source>
        <dbReference type="EMBL" id="ACZ38942.1"/>
    </source>
</evidence>
<feature type="transmembrane region" description="Helical" evidence="4">
    <location>
        <begin position="295"/>
        <end position="317"/>
    </location>
</feature>
<feature type="transmembrane region" description="Helical" evidence="4">
    <location>
        <begin position="144"/>
        <end position="165"/>
    </location>
</feature>
<dbReference type="RefSeq" id="WP_012871989.1">
    <property type="nucleotide sequence ID" value="NC_013523.1"/>
</dbReference>
<dbReference type="InParanoid" id="D1C3X5"/>
<dbReference type="GO" id="GO:0022857">
    <property type="term" value="F:transmembrane transporter activity"/>
    <property type="evidence" value="ECO:0007669"/>
    <property type="project" value="InterPro"/>
</dbReference>
<feature type="transmembrane region" description="Helical" evidence="4">
    <location>
        <begin position="253"/>
        <end position="274"/>
    </location>
</feature>
<dbReference type="AlphaFoldDB" id="D1C3X5"/>
<sequence>MRFLPADATQDAALLIAARGVRAFGDGFVSVLLPLYLGELGFSAVRIGALTTATLVGSAISTLLVGFVSYRLRRRPLLMAGTLVMAATGVAFAFVHDFWPLLLIAFVGTLNPSAGDVSVFLPLEQSLLPQTVSNRQRTALFARYSLVASLVGAVGALAAGLPGVVSDQTGLGFLHALEGMFLLYALLALVALMLYRRLSPGVEAPPGVTHSPLRESRKTVLRLAALFSLDSFGGGFVVQSLLALWLFERFGLSAATAGAIFFWTGVLASLSYLVSAWLAERIGLVKTMVFTHLPANVFLALVPFMPNLPLAVLFLLLRSLLSHMDVPARNSYVMAVVTPAERPAAASVTSVPRSLASAGSPFLAGYLLSLSTFGWPLLIAGVLKGVYDLLLLAMFSRVKPPEEVAKEGEPC</sequence>
<dbReference type="EMBL" id="CP001823">
    <property type="protein sequence ID" value="ACZ38942.1"/>
    <property type="molecule type" value="Genomic_DNA"/>
</dbReference>
<accession>D1C3X5</accession>
<evidence type="ECO:0000256" key="3">
    <source>
        <dbReference type="ARBA" id="ARBA00023136"/>
    </source>
</evidence>
<feature type="domain" description="Major facilitator superfamily (MFS) profile" evidence="5">
    <location>
        <begin position="11"/>
        <end position="399"/>
    </location>
</feature>
<keyword evidence="1 4" id="KW-0812">Transmembrane</keyword>
<dbReference type="STRING" id="479434.Sthe_1507"/>
<evidence type="ECO:0000256" key="1">
    <source>
        <dbReference type="ARBA" id="ARBA00022692"/>
    </source>
</evidence>
<feature type="transmembrane region" description="Helical" evidence="4">
    <location>
        <begin position="171"/>
        <end position="195"/>
    </location>
</feature>
<dbReference type="eggNOG" id="COG2814">
    <property type="taxonomic scope" value="Bacteria"/>
</dbReference>
<dbReference type="Gene3D" id="1.20.1250.20">
    <property type="entry name" value="MFS general substrate transporter like domains"/>
    <property type="match status" value="1"/>
</dbReference>
<dbReference type="PANTHER" id="PTHR23520">
    <property type="entry name" value="TRANSPORTER, PUTATIVE (AFU_ORTHOLOGUE AFUA_3G04000)-RELATED"/>
    <property type="match status" value="1"/>
</dbReference>
<reference evidence="6 7" key="2">
    <citation type="journal article" date="2010" name="Stand. Genomic Sci.">
        <title>Complete genome sequence of Desulfohalobium retbaense type strain (HR(100)).</title>
        <authorList>
            <person name="Spring S."/>
            <person name="Nolan M."/>
            <person name="Lapidus A."/>
            <person name="Glavina Del Rio T."/>
            <person name="Copeland A."/>
            <person name="Tice H."/>
            <person name="Cheng J.F."/>
            <person name="Lucas S."/>
            <person name="Land M."/>
            <person name="Chen F."/>
            <person name="Bruce D."/>
            <person name="Goodwin L."/>
            <person name="Pitluck S."/>
            <person name="Ivanova N."/>
            <person name="Mavromatis K."/>
            <person name="Mikhailova N."/>
            <person name="Pati A."/>
            <person name="Chen A."/>
            <person name="Palaniappan K."/>
            <person name="Hauser L."/>
            <person name="Chang Y.J."/>
            <person name="Jeffries C.D."/>
            <person name="Munk C."/>
            <person name="Kiss H."/>
            <person name="Chain P."/>
            <person name="Han C."/>
            <person name="Brettin T."/>
            <person name="Detter J.C."/>
            <person name="Schuler E."/>
            <person name="Goker M."/>
            <person name="Rohde M."/>
            <person name="Bristow J."/>
            <person name="Eisen J.A."/>
            <person name="Markowitz V."/>
            <person name="Hugenholtz P."/>
            <person name="Kyrpides N.C."/>
            <person name="Klenk H.P."/>
        </authorList>
    </citation>
    <scope>NUCLEOTIDE SEQUENCE [LARGE SCALE GENOMIC DNA]</scope>
    <source>
        <strain evidence="7">ATCC 49802 / DSM 20745 / S 6022</strain>
    </source>
</reference>
<keyword evidence="3 4" id="KW-0472">Membrane</keyword>
<dbReference type="HOGENOM" id="CLU_025894_2_0_0"/>
<dbReference type="Proteomes" id="UP000002027">
    <property type="component" value="Chromosome 1"/>
</dbReference>
<dbReference type="Pfam" id="PF07690">
    <property type="entry name" value="MFS_1"/>
    <property type="match status" value="1"/>
</dbReference>
<keyword evidence="7" id="KW-1185">Reference proteome</keyword>
<evidence type="ECO:0000256" key="2">
    <source>
        <dbReference type="ARBA" id="ARBA00022989"/>
    </source>
</evidence>
<gene>
    <name evidence="6" type="ordered locus">Sthe_1507</name>
</gene>
<protein>
    <submittedName>
        <fullName evidence="6">Major facilitator superfamily MFS_1</fullName>
    </submittedName>
</protein>
<keyword evidence="2 4" id="KW-1133">Transmembrane helix</keyword>
<feature type="transmembrane region" description="Helical" evidence="4">
    <location>
        <begin position="12"/>
        <end position="37"/>
    </location>
</feature>
<dbReference type="SUPFAM" id="SSF103473">
    <property type="entry name" value="MFS general substrate transporter"/>
    <property type="match status" value="1"/>
</dbReference>
<feature type="transmembrane region" description="Helical" evidence="4">
    <location>
        <begin position="223"/>
        <end position="247"/>
    </location>
</feature>
<organism evidence="6 7">
    <name type="scientific">Sphaerobacter thermophilus (strain ATCC 49802 / DSM 20745 / KCCM 41009 / NCIMB 13125 / S 6022)</name>
    <dbReference type="NCBI Taxonomy" id="479434"/>
    <lineage>
        <taxon>Bacteria</taxon>
        <taxon>Pseudomonadati</taxon>
        <taxon>Thermomicrobiota</taxon>
        <taxon>Thermomicrobia</taxon>
        <taxon>Sphaerobacterales</taxon>
        <taxon>Sphaerobacterineae</taxon>
        <taxon>Sphaerobacteraceae</taxon>
        <taxon>Sphaerobacter</taxon>
    </lineage>
</organism>